<accession>I3SH02</accession>
<name>I3SH02_MEDTR</name>
<organism evidence="1">
    <name type="scientific">Medicago truncatula</name>
    <name type="common">Barrel medic</name>
    <name type="synonym">Medicago tribuloides</name>
    <dbReference type="NCBI Taxonomy" id="3880"/>
    <lineage>
        <taxon>Eukaryota</taxon>
        <taxon>Viridiplantae</taxon>
        <taxon>Streptophyta</taxon>
        <taxon>Embryophyta</taxon>
        <taxon>Tracheophyta</taxon>
        <taxon>Spermatophyta</taxon>
        <taxon>Magnoliopsida</taxon>
        <taxon>eudicotyledons</taxon>
        <taxon>Gunneridae</taxon>
        <taxon>Pentapetalae</taxon>
        <taxon>rosids</taxon>
        <taxon>fabids</taxon>
        <taxon>Fabales</taxon>
        <taxon>Fabaceae</taxon>
        <taxon>Papilionoideae</taxon>
        <taxon>50 kb inversion clade</taxon>
        <taxon>NPAAA clade</taxon>
        <taxon>Hologalegina</taxon>
        <taxon>IRL clade</taxon>
        <taxon>Trifolieae</taxon>
        <taxon>Medicago</taxon>
    </lineage>
</organism>
<sequence>MDFPLSELKNSLLMLSTLDFPAPLLRTRSAISFLALSEGFPPTLAFLSGNFLEGSARDSRDRDCRLVSAALVRVDGALDVFLFFLLDP</sequence>
<proteinExistence type="evidence at transcript level"/>
<protein>
    <submittedName>
        <fullName evidence="1">Uncharacterized protein</fullName>
    </submittedName>
</protein>
<reference evidence="1" key="1">
    <citation type="submission" date="2012-05" db="EMBL/GenBank/DDBJ databases">
        <authorList>
            <person name="Krishnakumar V."/>
            <person name="Cheung F."/>
            <person name="Xiao Y."/>
            <person name="Chan A."/>
            <person name="Moskal W.A."/>
            <person name="Town C.D."/>
        </authorList>
    </citation>
    <scope>NUCLEOTIDE SEQUENCE</scope>
</reference>
<dbReference type="AlphaFoldDB" id="I3SH02"/>
<dbReference type="EMBL" id="BT139749">
    <property type="protein sequence ID" value="AFK39544.1"/>
    <property type="molecule type" value="mRNA"/>
</dbReference>
<evidence type="ECO:0000313" key="1">
    <source>
        <dbReference type="EMBL" id="AFK39544.1"/>
    </source>
</evidence>